<dbReference type="Proteomes" id="UP000190667">
    <property type="component" value="Unassembled WGS sequence"/>
</dbReference>
<dbReference type="GO" id="GO:0009279">
    <property type="term" value="C:cell outer membrane"/>
    <property type="evidence" value="ECO:0007669"/>
    <property type="project" value="InterPro"/>
</dbReference>
<dbReference type="EMBL" id="MRUL01000025">
    <property type="protein sequence ID" value="OON36480.1"/>
    <property type="molecule type" value="Genomic_DNA"/>
</dbReference>
<evidence type="ECO:0000313" key="2">
    <source>
        <dbReference type="EMBL" id="OON36480.1"/>
    </source>
</evidence>
<dbReference type="Gene3D" id="2.40.128.90">
    <property type="entry name" value="OMPT-like"/>
    <property type="match status" value="1"/>
</dbReference>
<feature type="active site" evidence="1">
    <location>
        <position position="231"/>
    </location>
</feature>
<dbReference type="SUPFAM" id="SSF69917">
    <property type="entry name" value="OMPT-like"/>
    <property type="match status" value="1"/>
</dbReference>
<feature type="active site" evidence="1">
    <location>
        <position position="109"/>
    </location>
</feature>
<reference evidence="2 3" key="1">
    <citation type="submission" date="2016-12" db="EMBL/GenBank/DDBJ databases">
        <title>Izhakiella australiana sp. nov. of genus Izhakiella isolated from Australian desert.</title>
        <authorList>
            <person name="Ji M."/>
        </authorList>
    </citation>
    <scope>NUCLEOTIDE SEQUENCE [LARGE SCALE GENOMIC DNA]</scope>
    <source>
        <strain evidence="2 3">D4N98</strain>
        <plasmid evidence="2">unnamed</plasmid>
    </source>
</reference>
<name>A0A1S8YBQ7_9GAMM</name>
<dbReference type="GO" id="GO:0006508">
    <property type="term" value="P:proteolysis"/>
    <property type="evidence" value="ECO:0007669"/>
    <property type="project" value="UniProtKB-KW"/>
</dbReference>
<comment type="caution">
    <text evidence="2">The sequence shown here is derived from an EMBL/GenBank/DDBJ whole genome shotgun (WGS) entry which is preliminary data.</text>
</comment>
<dbReference type="NCBIfam" id="NF008223">
    <property type="entry name" value="PRK10993.1-3"/>
    <property type="match status" value="1"/>
</dbReference>
<feature type="active site" evidence="1">
    <location>
        <position position="107"/>
    </location>
</feature>
<dbReference type="Pfam" id="PF01278">
    <property type="entry name" value="Omptin"/>
    <property type="match status" value="1"/>
</dbReference>
<geneLocation type="plasmid" evidence="2">
    <name>unnamed</name>
</geneLocation>
<accession>A0A1S8YBQ7</accession>
<dbReference type="InterPro" id="IPR053724">
    <property type="entry name" value="OMP_A26_sf"/>
</dbReference>
<dbReference type="PIRSF" id="PIRSF001522">
    <property type="entry name" value="Peptidase_A26"/>
    <property type="match status" value="1"/>
</dbReference>
<keyword evidence="2" id="KW-0378">Hydrolase</keyword>
<keyword evidence="3" id="KW-1185">Reference proteome</keyword>
<evidence type="ECO:0000256" key="1">
    <source>
        <dbReference type="PIRSR" id="PIRSR001522-1"/>
    </source>
</evidence>
<protein>
    <submittedName>
        <fullName evidence="2">Protease</fullName>
    </submittedName>
</protein>
<keyword evidence="2" id="KW-0645">Protease</keyword>
<dbReference type="AlphaFoldDB" id="A0A1S8YBQ7"/>
<dbReference type="InterPro" id="IPR000036">
    <property type="entry name" value="Peptidase_A26_omptin"/>
</dbReference>
<gene>
    <name evidence="2" type="ORF">BTJ39_21670</name>
</gene>
<keyword evidence="2" id="KW-0614">Plasmid</keyword>
<dbReference type="GO" id="GO:0004190">
    <property type="term" value="F:aspartic-type endopeptidase activity"/>
    <property type="evidence" value="ECO:0007669"/>
    <property type="project" value="InterPro"/>
</dbReference>
<organism evidence="2 3">
    <name type="scientific">Izhakiella australiensis</name>
    <dbReference type="NCBI Taxonomy" id="1926881"/>
    <lineage>
        <taxon>Bacteria</taxon>
        <taxon>Pseudomonadati</taxon>
        <taxon>Pseudomonadota</taxon>
        <taxon>Gammaproteobacteria</taxon>
        <taxon>Enterobacterales</taxon>
        <taxon>Erwiniaceae</taxon>
        <taxon>Izhakiella</taxon>
    </lineage>
</organism>
<evidence type="ECO:0000313" key="3">
    <source>
        <dbReference type="Proteomes" id="UP000190667"/>
    </source>
</evidence>
<feature type="active site" evidence="1">
    <location>
        <position position="229"/>
    </location>
</feature>
<dbReference type="InterPro" id="IPR020080">
    <property type="entry name" value="OM_adhesin/peptidase_omptin"/>
</dbReference>
<dbReference type="OrthoDB" id="2112810at2"/>
<proteinExistence type="predicted"/>
<dbReference type="PRINTS" id="PR00482">
    <property type="entry name" value="OMPTIN"/>
</dbReference>
<dbReference type="RefSeq" id="WP_078004790.1">
    <property type="nucleotide sequence ID" value="NZ_MRUL01000025.1"/>
</dbReference>
<sequence length="315" mass="35312">MNKYMITLGILGLTATNITLAQNEKGPYAVNFAADSVTVSTALGWLGGESKEYVYDADTGRKISELNWKINNTPIIKGDISWDPLFWLTLNARGWTTLASSGAGMDDYDWMDAGQAHWTDWSNSPNTRLNHANEFDVNAKAWLVKRPDYKVGAVVGYQQTRFSWTAFGGHYQYDNGSNIGNFPRGERGIGYQQKFSMPYLGLAGGYRYRDVEFNALLKFSPWVEAKDNDEHYMRDLTFREKTSGSNYYSASVDVGYYVTPNAKVFTEFTWSRYSQGKGGTQIIDRVSGESSHVGGDAAGIENKNYSLTAGLQYRF</sequence>